<dbReference type="Gene3D" id="3.30.950.10">
    <property type="entry name" value="Methyltransferase, Cobalt-precorrin-4 Transmethylase, Domain 2"/>
    <property type="match status" value="1"/>
</dbReference>
<dbReference type="EMBL" id="CP157895">
    <property type="protein sequence ID" value="XBT18494.1"/>
    <property type="molecule type" value="Genomic_DNA"/>
</dbReference>
<keyword evidence="3 8" id="KW-0489">Methyltransferase</keyword>
<dbReference type="NCBIfam" id="TIGR00096">
    <property type="entry name" value="16S rRNA (cytidine(1402)-2'-O)-methyltransferase"/>
    <property type="match status" value="1"/>
</dbReference>
<dbReference type="InterPro" id="IPR014777">
    <property type="entry name" value="4pyrrole_Mease_sub1"/>
</dbReference>
<proteinExistence type="predicted"/>
<evidence type="ECO:0000256" key="4">
    <source>
        <dbReference type="ARBA" id="ARBA00022679"/>
    </source>
</evidence>
<dbReference type="Pfam" id="PF00590">
    <property type="entry name" value="TP_methylase"/>
    <property type="match status" value="1"/>
</dbReference>
<sequence>MLYIIPTPIGNLEDITIRSIKTLKKSNYIIVENYYRSKILFNKYKIFNKNIIIYNKYNEHKKTNYIYKKIIKYKICSLISNAGTPLISDPGYLIIKKCIKNNIKFNILPGANSFIPALISSGFPIHNFLFIGFLPLKKKKIKKIFKIKKTLIIYDTSKKIKKNFIKNKKYLLNKKIFIHKEISKKFEKKIYFKYKKNKKINFLNKIKGELTILINNN</sequence>
<keyword evidence="6" id="KW-0812">Transmembrane</keyword>
<keyword evidence="4 8" id="KW-0808">Transferase</keyword>
<dbReference type="PANTHER" id="PTHR46111:SF1">
    <property type="entry name" value="RIBOSOMAL RNA SMALL SUBUNIT METHYLTRANSFERASE I"/>
    <property type="match status" value="1"/>
</dbReference>
<dbReference type="AlphaFoldDB" id="A0AAU7QR83"/>
<dbReference type="InterPro" id="IPR018063">
    <property type="entry name" value="SAM_MeTrfase_RsmI_CS"/>
</dbReference>
<dbReference type="GO" id="GO:0032259">
    <property type="term" value="P:methylation"/>
    <property type="evidence" value="ECO:0007669"/>
    <property type="project" value="UniProtKB-KW"/>
</dbReference>
<evidence type="ECO:0000256" key="5">
    <source>
        <dbReference type="ARBA" id="ARBA00022691"/>
    </source>
</evidence>
<dbReference type="PANTHER" id="PTHR46111">
    <property type="entry name" value="RIBOSOMAL RNA SMALL SUBUNIT METHYLTRANSFERASE I"/>
    <property type="match status" value="1"/>
</dbReference>
<dbReference type="SUPFAM" id="SSF53790">
    <property type="entry name" value="Tetrapyrrole methylase"/>
    <property type="match status" value="1"/>
</dbReference>
<accession>A0AAU7QR83</accession>
<dbReference type="InterPro" id="IPR014776">
    <property type="entry name" value="4pyrrole_Mease_sub2"/>
</dbReference>
<dbReference type="InterPro" id="IPR035996">
    <property type="entry name" value="4pyrrol_Methylase_sf"/>
</dbReference>
<dbReference type="GO" id="GO:0006364">
    <property type="term" value="P:rRNA processing"/>
    <property type="evidence" value="ECO:0007669"/>
    <property type="project" value="UniProtKB-KW"/>
</dbReference>
<reference evidence="8" key="1">
    <citation type="submission" date="2024-06" db="EMBL/GenBank/DDBJ databases">
        <title>Diversity, functionality, and evolutionary history of bacterial symbionts in false click beetles (Coleoptera, Throscidae).</title>
        <authorList>
            <person name="Wierz J.C."/>
            <person name="Malm H."/>
            <person name="Kaltenpoth M."/>
            <person name="Engl T."/>
        </authorList>
    </citation>
    <scope>NUCLEOTIDE SEQUENCE</scope>
    <source>
        <strain evidence="8">Tder</strain>
    </source>
</reference>
<evidence type="ECO:0000313" key="8">
    <source>
        <dbReference type="EMBL" id="XBT18494.1"/>
    </source>
</evidence>
<dbReference type="InterPro" id="IPR008189">
    <property type="entry name" value="rRNA_ssu_MeTfrase_I"/>
</dbReference>
<keyword evidence="1" id="KW-0963">Cytoplasm</keyword>
<feature type="transmembrane region" description="Helical" evidence="6">
    <location>
        <begin position="114"/>
        <end position="136"/>
    </location>
</feature>
<keyword evidence="6" id="KW-0472">Membrane</keyword>
<dbReference type="PROSITE" id="PS01296">
    <property type="entry name" value="RSMI"/>
    <property type="match status" value="1"/>
</dbReference>
<evidence type="ECO:0000256" key="3">
    <source>
        <dbReference type="ARBA" id="ARBA00022603"/>
    </source>
</evidence>
<dbReference type="Gene3D" id="3.40.1010.10">
    <property type="entry name" value="Cobalt-precorrin-4 Transmethylase, Domain 1"/>
    <property type="match status" value="1"/>
</dbReference>
<evidence type="ECO:0000256" key="6">
    <source>
        <dbReference type="SAM" id="Phobius"/>
    </source>
</evidence>
<gene>
    <name evidence="8" type="primary">rsmI</name>
    <name evidence="8" type="ORF">ABNO82_00985</name>
</gene>
<name>A0AAU7QR83_9FLAO</name>
<evidence type="ECO:0000259" key="7">
    <source>
        <dbReference type="Pfam" id="PF00590"/>
    </source>
</evidence>
<dbReference type="InterPro" id="IPR000878">
    <property type="entry name" value="4pyrrol_Mease"/>
</dbReference>
<dbReference type="GO" id="GO:0008168">
    <property type="term" value="F:methyltransferase activity"/>
    <property type="evidence" value="ECO:0007669"/>
    <property type="project" value="UniProtKB-KW"/>
</dbReference>
<keyword evidence="6" id="KW-1133">Transmembrane helix</keyword>
<dbReference type="PIRSF" id="PIRSF005917">
    <property type="entry name" value="MTase_YraL"/>
    <property type="match status" value="1"/>
</dbReference>
<keyword evidence="2" id="KW-0698">rRNA processing</keyword>
<evidence type="ECO:0000256" key="1">
    <source>
        <dbReference type="ARBA" id="ARBA00022490"/>
    </source>
</evidence>
<dbReference type="EC" id="2.1.1.198" evidence="8"/>
<protein>
    <submittedName>
        <fullName evidence="8">16S rRNA (Cytidine(1402)-2'-O)-methyltransferase</fullName>
        <ecNumber evidence="8">2.1.1.198</ecNumber>
    </submittedName>
</protein>
<feature type="domain" description="Tetrapyrrole methylase" evidence="7">
    <location>
        <begin position="1"/>
        <end position="188"/>
    </location>
</feature>
<evidence type="ECO:0000256" key="2">
    <source>
        <dbReference type="ARBA" id="ARBA00022552"/>
    </source>
</evidence>
<keyword evidence="5" id="KW-0949">S-adenosyl-L-methionine</keyword>
<organism evidence="8">
    <name type="scientific">Candidatus Shikimatogenerans sp. Tder</name>
    <dbReference type="NCBI Taxonomy" id="3158566"/>
    <lineage>
        <taxon>Bacteria</taxon>
        <taxon>Pseudomonadati</taxon>
        <taxon>Bacteroidota</taxon>
        <taxon>Flavobacteriia</taxon>
        <taxon>Flavobacteriales</taxon>
        <taxon>Candidatus Shikimatogenerans</taxon>
    </lineage>
</organism>